<dbReference type="RefSeq" id="WP_119323532.1">
    <property type="nucleotide sequence ID" value="NZ_AP025739.1"/>
</dbReference>
<dbReference type="InterPro" id="IPR000322">
    <property type="entry name" value="Glyco_hydro_31_TIM"/>
</dbReference>
<proteinExistence type="inferred from homology"/>
<evidence type="ECO:0000256" key="1">
    <source>
        <dbReference type="ARBA" id="ARBA00007806"/>
    </source>
</evidence>
<evidence type="ECO:0000256" key="2">
    <source>
        <dbReference type="RuleBase" id="RU361185"/>
    </source>
</evidence>
<evidence type="ECO:0000313" key="4">
    <source>
        <dbReference type="Proteomes" id="UP000287394"/>
    </source>
</evidence>
<dbReference type="EMBL" id="AP025739">
    <property type="protein sequence ID" value="BDI30077.1"/>
    <property type="molecule type" value="Genomic_DNA"/>
</dbReference>
<name>A0A402D1X5_9BACT</name>
<dbReference type="Proteomes" id="UP000287394">
    <property type="component" value="Chromosome"/>
</dbReference>
<dbReference type="Pfam" id="PF21365">
    <property type="entry name" value="Glyco_hydro_31_3rd"/>
    <property type="match status" value="1"/>
</dbReference>
<keyword evidence="2" id="KW-0326">Glycosidase</keyword>
<dbReference type="SUPFAM" id="SSF51445">
    <property type="entry name" value="(Trans)glycosidases"/>
    <property type="match status" value="1"/>
</dbReference>
<dbReference type="Gene3D" id="2.60.40.1180">
    <property type="entry name" value="Golgi alpha-mannosidase II"/>
    <property type="match status" value="2"/>
</dbReference>
<organism evidence="3 4">
    <name type="scientific">Capsulimonas corticalis</name>
    <dbReference type="NCBI Taxonomy" id="2219043"/>
    <lineage>
        <taxon>Bacteria</taxon>
        <taxon>Bacillati</taxon>
        <taxon>Armatimonadota</taxon>
        <taxon>Armatimonadia</taxon>
        <taxon>Capsulimonadales</taxon>
        <taxon>Capsulimonadaceae</taxon>
        <taxon>Capsulimonas</taxon>
    </lineage>
</organism>
<dbReference type="OrthoDB" id="176168at2"/>
<dbReference type="KEGG" id="ccot:CCAX7_21280"/>
<dbReference type="Pfam" id="PF13802">
    <property type="entry name" value="Gal_mutarotas_2"/>
    <property type="match status" value="1"/>
</dbReference>
<evidence type="ECO:0000313" key="3">
    <source>
        <dbReference type="EMBL" id="BDI30077.1"/>
    </source>
</evidence>
<dbReference type="InterPro" id="IPR033403">
    <property type="entry name" value="DUF5110"/>
</dbReference>
<dbReference type="PANTHER" id="PTHR43863">
    <property type="entry name" value="HYDROLASE, PUTATIVE (AFU_ORTHOLOGUE AFUA_1G03140)-RELATED"/>
    <property type="match status" value="1"/>
</dbReference>
<dbReference type="Pfam" id="PF01055">
    <property type="entry name" value="Glyco_hydro_31_2nd"/>
    <property type="match status" value="1"/>
</dbReference>
<keyword evidence="4" id="KW-1185">Reference proteome</keyword>
<dbReference type="Gene3D" id="3.20.20.80">
    <property type="entry name" value="Glycosidases"/>
    <property type="match status" value="1"/>
</dbReference>
<dbReference type="InterPro" id="IPR013780">
    <property type="entry name" value="Glyco_hydro_b"/>
</dbReference>
<dbReference type="GO" id="GO:0004553">
    <property type="term" value="F:hydrolase activity, hydrolyzing O-glycosyl compounds"/>
    <property type="evidence" value="ECO:0007669"/>
    <property type="project" value="InterPro"/>
</dbReference>
<keyword evidence="2" id="KW-0378">Hydrolase</keyword>
<dbReference type="PANTHER" id="PTHR43863:SF2">
    <property type="entry name" value="MALTASE-GLUCOAMYLASE"/>
    <property type="match status" value="1"/>
</dbReference>
<reference evidence="3 4" key="1">
    <citation type="journal article" date="2019" name="Int. J. Syst. Evol. Microbiol.">
        <title>Capsulimonas corticalis gen. nov., sp. nov., an aerobic capsulated bacterium, of a novel bacterial order, Capsulimonadales ord. nov., of the class Armatimonadia of the phylum Armatimonadetes.</title>
        <authorList>
            <person name="Li J."/>
            <person name="Kudo C."/>
            <person name="Tonouchi A."/>
        </authorList>
    </citation>
    <scope>NUCLEOTIDE SEQUENCE [LARGE SCALE GENOMIC DNA]</scope>
    <source>
        <strain evidence="3 4">AX-7</strain>
    </source>
</reference>
<protein>
    <submittedName>
        <fullName evidence="3">Alpha-glucosidase</fullName>
    </submittedName>
</protein>
<dbReference type="SUPFAM" id="SSF74650">
    <property type="entry name" value="Galactose mutarotase-like"/>
    <property type="match status" value="1"/>
</dbReference>
<dbReference type="InterPro" id="IPR048395">
    <property type="entry name" value="Glyco_hydro_31_C"/>
</dbReference>
<dbReference type="AlphaFoldDB" id="A0A402D1X5"/>
<dbReference type="Gene3D" id="2.60.40.1760">
    <property type="entry name" value="glycosyl hydrolase (family 31)"/>
    <property type="match status" value="1"/>
</dbReference>
<gene>
    <name evidence="3" type="ORF">CCAX7_21280</name>
</gene>
<dbReference type="Pfam" id="PF17137">
    <property type="entry name" value="DUF5110"/>
    <property type="match status" value="1"/>
</dbReference>
<dbReference type="SUPFAM" id="SSF51011">
    <property type="entry name" value="Glycosyl hydrolase domain"/>
    <property type="match status" value="1"/>
</dbReference>
<dbReference type="InterPro" id="IPR011013">
    <property type="entry name" value="Gal_mutarotase_sf_dom"/>
</dbReference>
<dbReference type="GO" id="GO:0030246">
    <property type="term" value="F:carbohydrate binding"/>
    <property type="evidence" value="ECO:0007669"/>
    <property type="project" value="InterPro"/>
</dbReference>
<dbReference type="InterPro" id="IPR025887">
    <property type="entry name" value="Glyco_hydro_31_N_dom"/>
</dbReference>
<dbReference type="CDD" id="cd14752">
    <property type="entry name" value="GH31_N"/>
    <property type="match status" value="1"/>
</dbReference>
<accession>A0A402D1X5</accession>
<dbReference type="GO" id="GO:0005975">
    <property type="term" value="P:carbohydrate metabolic process"/>
    <property type="evidence" value="ECO:0007669"/>
    <property type="project" value="InterPro"/>
</dbReference>
<sequence length="818" mass="90182">MNHKHISLAAMLALAVPGSGAVHAAVNPAWTGQGGVIEVSASASRNLQARAVDDGVVRLWIKNSPRFERPLSQALTGGARKAAPLSATLQGGRLALKSPALQVQIDRKTLGFTVLSQDGAQAILRDARVSFQDGGAWTLDYTLSPDEHLLGLGQDNRNGGRLERRGTVRDLWSGQQINSGNVTANYPIPLLISTGTHGHAYGLFVDNTHHMRFDLGASDKNTVSATADGGEADLYLIDGPTVKQVVERYTKLTGRPSLPPLWALGYWQSKCVFWQWSDLDDAEQQLTKRGFPHDVMVIDYSWPEYLNDYVWDKRWCGKDVTPAQKIQNYARQGVRIVMSNSGPMVVKESPTFEPGWKSGVFATDGKGNPVQAGYYHGELLDFTSPNMDAWLYPQVKPLIDSGVAGWWLDLTEPEGDSPQTVYQGGGSAGVHNQYSLLETQWFENAQLKANPNVRPWILTRTGSAGIQRHHASLWTGDTHSDFATLAAHPGEMLSSGLSGITWWTSDSGGFLSGFYQNDQYGAHARLYERWMQLSVFAPITRAHHSGPVMPYEFGAAAEQGCLRYLQLRYKMLPYIYSYAWEASQTGLPITRALALEYPSDPKSLTTPGDEYLFGREMLVAPVLRDGVSRRSVYFPPGKWIDWDYGYEYDGGKTWVVAAPQNHIPVAIKAGAIIPMAPLMRNTSEKPWDPITLDVFPFGTSHFTMYKDDGKSFGYQKGESTLTKFTSVASARAVKFGIEESNKKFTPKRYIVRLHLNSAPKAVTVDGAAAKFTWDAKDRVLTVELASGASRRHAVVAMLDSRILPRRIAPLWASVRGGA</sequence>
<dbReference type="InterPro" id="IPR017853">
    <property type="entry name" value="GH"/>
</dbReference>
<comment type="similarity">
    <text evidence="1 2">Belongs to the glycosyl hydrolase 31 family.</text>
</comment>
<dbReference type="InterPro" id="IPR051816">
    <property type="entry name" value="Glycosyl_Hydrolase_31"/>
</dbReference>